<proteinExistence type="inferred from homology"/>
<feature type="domain" description="HTH lysR-type" evidence="5">
    <location>
        <begin position="12"/>
        <end position="69"/>
    </location>
</feature>
<dbReference type="InterPro" id="IPR005119">
    <property type="entry name" value="LysR_subst-bd"/>
</dbReference>
<dbReference type="PROSITE" id="PS50931">
    <property type="entry name" value="HTH_LYSR"/>
    <property type="match status" value="1"/>
</dbReference>
<dbReference type="GO" id="GO:0003700">
    <property type="term" value="F:DNA-binding transcription factor activity"/>
    <property type="evidence" value="ECO:0007669"/>
    <property type="project" value="InterPro"/>
</dbReference>
<evidence type="ECO:0000313" key="6">
    <source>
        <dbReference type="EMBL" id="KAA0594934.1"/>
    </source>
</evidence>
<dbReference type="Pfam" id="PF03466">
    <property type="entry name" value="LysR_substrate"/>
    <property type="match status" value="1"/>
</dbReference>
<dbReference type="GO" id="GO:0003677">
    <property type="term" value="F:DNA binding"/>
    <property type="evidence" value="ECO:0007669"/>
    <property type="project" value="UniProtKB-KW"/>
</dbReference>
<sequence length="317" mass="34898">MSKSNAGAPALLDAKLLRLFEVLYSTRSVTRAAEELGQSQPTVSIWLGKLRHDLHDPLFVRTPTGMQPTPRADALIQTVREALEALRRLSSWQPEFVPGTTRDRFRIAMTDASHITLLPQLLAHLRAAAPLARFEAAKIEADIGDLLQSGAVHMAIGLIPELESGFYQQALFDQDWVCVANARHPRLGDGLTIERYRAEAHIGIVSGTGHALLESALDRHGVDRRVVMELPGFLGMAAIVGTTDLIATLPRQSGEMLARINGLTVFPCPVPIPSFTVKQHWHARYHHDAASRWLRGVCVDLFQTRTIPGGGGIRRDE</sequence>
<comment type="similarity">
    <text evidence="1">Belongs to the LysR transcriptional regulatory family.</text>
</comment>
<dbReference type="OrthoDB" id="9774011at2"/>
<evidence type="ECO:0000256" key="4">
    <source>
        <dbReference type="ARBA" id="ARBA00023163"/>
    </source>
</evidence>
<evidence type="ECO:0000259" key="5">
    <source>
        <dbReference type="PROSITE" id="PS50931"/>
    </source>
</evidence>
<dbReference type="CDD" id="cd08459">
    <property type="entry name" value="PBP2_DntR_NahR_LinR_like"/>
    <property type="match status" value="1"/>
</dbReference>
<dbReference type="SUPFAM" id="SSF53850">
    <property type="entry name" value="Periplasmic binding protein-like II"/>
    <property type="match status" value="1"/>
</dbReference>
<dbReference type="InterPro" id="IPR036390">
    <property type="entry name" value="WH_DNA-bd_sf"/>
</dbReference>
<evidence type="ECO:0000256" key="1">
    <source>
        <dbReference type="ARBA" id="ARBA00009437"/>
    </source>
</evidence>
<keyword evidence="3" id="KW-0238">DNA-binding</keyword>
<dbReference type="Proteomes" id="UP000324927">
    <property type="component" value="Unassembled WGS sequence"/>
</dbReference>
<dbReference type="InterPro" id="IPR036388">
    <property type="entry name" value="WH-like_DNA-bd_sf"/>
</dbReference>
<evidence type="ECO:0000256" key="2">
    <source>
        <dbReference type="ARBA" id="ARBA00023015"/>
    </source>
</evidence>
<dbReference type="Pfam" id="PF00126">
    <property type="entry name" value="HTH_1"/>
    <property type="match status" value="1"/>
</dbReference>
<keyword evidence="2" id="KW-0805">Transcription regulation</keyword>
<dbReference type="PANTHER" id="PTHR30118:SF15">
    <property type="entry name" value="TRANSCRIPTIONAL REGULATORY PROTEIN"/>
    <property type="match status" value="1"/>
</dbReference>
<dbReference type="Gene3D" id="1.10.10.10">
    <property type="entry name" value="Winged helix-like DNA-binding domain superfamily/Winged helix DNA-binding domain"/>
    <property type="match status" value="1"/>
</dbReference>
<keyword evidence="7" id="KW-1185">Reference proteome</keyword>
<dbReference type="AlphaFoldDB" id="A0A5A9GMV5"/>
<gene>
    <name evidence="6" type="ORF">FZ942_19220</name>
</gene>
<evidence type="ECO:0000256" key="3">
    <source>
        <dbReference type="ARBA" id="ARBA00023125"/>
    </source>
</evidence>
<accession>A0A5A9GMV5</accession>
<comment type="caution">
    <text evidence="6">The sequence shown here is derived from an EMBL/GenBank/DDBJ whole genome shotgun (WGS) entry which is preliminary data.</text>
</comment>
<dbReference type="Gene3D" id="3.40.190.10">
    <property type="entry name" value="Periplasmic binding protein-like II"/>
    <property type="match status" value="2"/>
</dbReference>
<dbReference type="EMBL" id="VTTN01000007">
    <property type="protein sequence ID" value="KAA0594934.1"/>
    <property type="molecule type" value="Genomic_DNA"/>
</dbReference>
<dbReference type="InterPro" id="IPR000847">
    <property type="entry name" value="LysR_HTH_N"/>
</dbReference>
<dbReference type="PANTHER" id="PTHR30118">
    <property type="entry name" value="HTH-TYPE TRANSCRIPTIONAL REGULATOR LEUO-RELATED"/>
    <property type="match status" value="1"/>
</dbReference>
<name>A0A5A9GMV5_AZOLI</name>
<protein>
    <submittedName>
        <fullName evidence="6">LysR family transcriptional regulator</fullName>
    </submittedName>
</protein>
<dbReference type="InterPro" id="IPR050389">
    <property type="entry name" value="LysR-type_TF"/>
</dbReference>
<reference evidence="6 7" key="1">
    <citation type="submission" date="2019-08" db="EMBL/GenBank/DDBJ databases">
        <authorList>
            <person name="Grouzdev D."/>
            <person name="Tikhonova E."/>
            <person name="Kravchenko I."/>
        </authorList>
    </citation>
    <scope>NUCLEOTIDE SEQUENCE [LARGE SCALE GENOMIC DNA]</scope>
    <source>
        <strain evidence="6 7">59b</strain>
    </source>
</reference>
<organism evidence="6 7">
    <name type="scientific">Azospirillum lipoferum</name>
    <dbReference type="NCBI Taxonomy" id="193"/>
    <lineage>
        <taxon>Bacteria</taxon>
        <taxon>Pseudomonadati</taxon>
        <taxon>Pseudomonadota</taxon>
        <taxon>Alphaproteobacteria</taxon>
        <taxon>Rhodospirillales</taxon>
        <taxon>Azospirillaceae</taxon>
        <taxon>Azospirillum</taxon>
    </lineage>
</organism>
<evidence type="ECO:0000313" key="7">
    <source>
        <dbReference type="Proteomes" id="UP000324927"/>
    </source>
</evidence>
<dbReference type="RefSeq" id="WP_149232691.1">
    <property type="nucleotide sequence ID" value="NZ_JALJXJ010000010.1"/>
</dbReference>
<keyword evidence="4" id="KW-0804">Transcription</keyword>
<dbReference type="SUPFAM" id="SSF46785">
    <property type="entry name" value="Winged helix' DNA-binding domain"/>
    <property type="match status" value="1"/>
</dbReference>